<evidence type="ECO:0000256" key="1">
    <source>
        <dbReference type="SAM" id="Phobius"/>
    </source>
</evidence>
<sequence length="60" mass="6618">MNTKGASAFILFVVLLGFLGHYLVSNPSEFHEARRGQTASVDFAGHKQVDFKTVNFESIS</sequence>
<keyword evidence="1" id="KW-0812">Transmembrane</keyword>
<evidence type="ECO:0000313" key="2">
    <source>
        <dbReference type="EMBL" id="KIU04390.1"/>
    </source>
</evidence>
<reference evidence="2 3" key="1">
    <citation type="submission" date="2014-12" db="EMBL/GenBank/DDBJ databases">
        <title>Comparative genome analysis of Bacillus coagulans HM-08, Clostridium butyricum HM-68, Bacillus subtilis HM-66 and Bacillus licheniformis BL-09.</title>
        <authorList>
            <person name="Zhang H."/>
        </authorList>
    </citation>
    <scope>NUCLEOTIDE SEQUENCE [LARGE SCALE GENOMIC DNA]</scope>
    <source>
        <strain evidence="2 3">HM-66</strain>
    </source>
</reference>
<dbReference type="RefSeq" id="WP_043858999.1">
    <property type="nucleotide sequence ID" value="NZ_CP103996.1"/>
</dbReference>
<dbReference type="GeneID" id="39574469"/>
<accession>A0A0D1K8E7</accession>
<feature type="transmembrane region" description="Helical" evidence="1">
    <location>
        <begin position="6"/>
        <end position="24"/>
    </location>
</feature>
<keyword evidence="1" id="KW-1133">Transmembrane helix</keyword>
<comment type="caution">
    <text evidence="2">The sequence shown here is derived from an EMBL/GenBank/DDBJ whole genome shotgun (WGS) entry which is preliminary data.</text>
</comment>
<dbReference type="Proteomes" id="UP000032247">
    <property type="component" value="Unassembled WGS sequence"/>
</dbReference>
<dbReference type="PATRIC" id="fig|1423.173.peg.4830"/>
<keyword evidence="1" id="KW-0472">Membrane</keyword>
<protein>
    <submittedName>
        <fullName evidence="2">Uncharacterized protein</fullName>
    </submittedName>
</protein>
<proteinExistence type="predicted"/>
<evidence type="ECO:0000313" key="3">
    <source>
        <dbReference type="Proteomes" id="UP000032247"/>
    </source>
</evidence>
<dbReference type="AlphaFoldDB" id="A0A0D1K8E7"/>
<name>A0A0D1K8E7_BACIU</name>
<organism evidence="2 3">
    <name type="scientific">Bacillus subtilis</name>
    <dbReference type="NCBI Taxonomy" id="1423"/>
    <lineage>
        <taxon>Bacteria</taxon>
        <taxon>Bacillati</taxon>
        <taxon>Bacillota</taxon>
        <taxon>Bacilli</taxon>
        <taxon>Bacillales</taxon>
        <taxon>Bacillaceae</taxon>
        <taxon>Bacillus</taxon>
    </lineage>
</organism>
<gene>
    <name evidence="2" type="ORF">SC09_contig8orf00019</name>
</gene>
<dbReference type="EMBL" id="JXBC01000014">
    <property type="protein sequence ID" value="KIU04390.1"/>
    <property type="molecule type" value="Genomic_DNA"/>
</dbReference>